<reference evidence="1 2" key="1">
    <citation type="submission" date="2024-07" db="EMBL/GenBank/DDBJ databases">
        <title>Marimonas sp.nov., isolated from tidal-flat sediment.</title>
        <authorList>
            <person name="Jayan J.N."/>
            <person name="Lee S.S."/>
        </authorList>
    </citation>
    <scope>NUCLEOTIDE SEQUENCE [LARGE SCALE GENOMIC DNA]</scope>
    <source>
        <strain evidence="1 2">MJW-29</strain>
    </source>
</reference>
<proteinExistence type="predicted"/>
<accession>A0ABV3RK72</accession>
<gene>
    <name evidence="1" type="ORF">AB2B41_04930</name>
</gene>
<protein>
    <submittedName>
        <fullName evidence="1">Uncharacterized protein</fullName>
    </submittedName>
</protein>
<comment type="caution">
    <text evidence="1">The sequence shown here is derived from an EMBL/GenBank/DDBJ whole genome shotgun (WGS) entry which is preliminary data.</text>
</comment>
<evidence type="ECO:0000313" key="2">
    <source>
        <dbReference type="Proteomes" id="UP001556098"/>
    </source>
</evidence>
<evidence type="ECO:0000313" key="1">
    <source>
        <dbReference type="EMBL" id="MEW9918933.1"/>
    </source>
</evidence>
<dbReference type="Proteomes" id="UP001556098">
    <property type="component" value="Unassembled WGS sequence"/>
</dbReference>
<dbReference type="EMBL" id="JBFNXX010000003">
    <property type="protein sequence ID" value="MEW9918933.1"/>
    <property type="molecule type" value="Genomic_DNA"/>
</dbReference>
<organism evidence="1 2">
    <name type="scientific">Sulfitobacter sediminis</name>
    <dbReference type="NCBI Taxonomy" id="3234186"/>
    <lineage>
        <taxon>Bacteria</taxon>
        <taxon>Pseudomonadati</taxon>
        <taxon>Pseudomonadota</taxon>
        <taxon>Alphaproteobacteria</taxon>
        <taxon>Rhodobacterales</taxon>
        <taxon>Roseobacteraceae</taxon>
        <taxon>Sulfitobacter</taxon>
    </lineage>
</organism>
<keyword evidence="2" id="KW-1185">Reference proteome</keyword>
<name>A0ABV3RK72_9RHOB</name>
<dbReference type="RefSeq" id="WP_367876636.1">
    <property type="nucleotide sequence ID" value="NZ_JBFNXX010000003.1"/>
</dbReference>
<sequence>MKKSKHPVRMKRIVESATHNDKLNKRIASASQRWQTETKARLNEVRSDTAALSARTSEVNDLIRDFVDIVTQITVKETEWENETDPRKKKKLETDHTRLNKAAEDMIKTLNTRFNPAIDDLIGRLETRSAIAAINY</sequence>